<keyword evidence="3" id="KW-1185">Reference proteome</keyword>
<accession>A0ABR8WQH1</accession>
<gene>
    <name evidence="2" type="ORF">H9628_11735</name>
</gene>
<feature type="transmembrane region" description="Helical" evidence="1">
    <location>
        <begin position="37"/>
        <end position="54"/>
    </location>
</feature>
<feature type="transmembrane region" description="Helical" evidence="1">
    <location>
        <begin position="96"/>
        <end position="117"/>
    </location>
</feature>
<name>A0ABR8WQH1_9FLAO</name>
<keyword evidence="1" id="KW-0812">Transmembrane</keyword>
<dbReference type="Proteomes" id="UP000626242">
    <property type="component" value="Unassembled WGS sequence"/>
</dbReference>
<evidence type="ECO:0000313" key="3">
    <source>
        <dbReference type="Proteomes" id="UP000626242"/>
    </source>
</evidence>
<dbReference type="EMBL" id="JACSPS010000013">
    <property type="protein sequence ID" value="MBD8019138.1"/>
    <property type="molecule type" value="Genomic_DNA"/>
</dbReference>
<comment type="caution">
    <text evidence="2">The sequence shown here is derived from an EMBL/GenBank/DDBJ whole genome shotgun (WGS) entry which is preliminary data.</text>
</comment>
<evidence type="ECO:0000313" key="2">
    <source>
        <dbReference type="EMBL" id="MBD8019138.1"/>
    </source>
</evidence>
<keyword evidence="1" id="KW-1133">Transmembrane helix</keyword>
<evidence type="ECO:0000256" key="1">
    <source>
        <dbReference type="SAM" id="Phobius"/>
    </source>
</evidence>
<protein>
    <submittedName>
        <fullName evidence="2">Uncharacterized protein</fullName>
    </submittedName>
</protein>
<keyword evidence="1" id="KW-0472">Membrane</keyword>
<reference evidence="2 3" key="1">
    <citation type="submission" date="2020-08" db="EMBL/GenBank/DDBJ databases">
        <title>A Genomic Blueprint of the Chicken Gut Microbiome.</title>
        <authorList>
            <person name="Gilroy R."/>
            <person name="Ravi A."/>
            <person name="Getino M."/>
            <person name="Pursley I."/>
            <person name="Horton D.L."/>
            <person name="Alikhan N.-F."/>
            <person name="Baker D."/>
            <person name="Gharbi K."/>
            <person name="Hall N."/>
            <person name="Watson M."/>
            <person name="Adriaenssens E.M."/>
            <person name="Foster-Nyarko E."/>
            <person name="Jarju S."/>
            <person name="Secka A."/>
            <person name="Antonio M."/>
            <person name="Oren A."/>
            <person name="Chaudhuri R."/>
            <person name="La Ragione R.M."/>
            <person name="Hildebrand F."/>
            <person name="Pallen M.J."/>
        </authorList>
    </citation>
    <scope>NUCLEOTIDE SEQUENCE [LARGE SCALE GENOMIC DNA]</scope>
    <source>
        <strain evidence="2 3">Sa1CVA4</strain>
    </source>
</reference>
<organism evidence="2 3">
    <name type="scientific">Kaistella pullorum</name>
    <dbReference type="NCBI Taxonomy" id="2763074"/>
    <lineage>
        <taxon>Bacteria</taxon>
        <taxon>Pseudomonadati</taxon>
        <taxon>Bacteroidota</taxon>
        <taxon>Flavobacteriia</taxon>
        <taxon>Flavobacteriales</taxon>
        <taxon>Weeksellaceae</taxon>
        <taxon>Chryseobacterium group</taxon>
        <taxon>Kaistella</taxon>
    </lineage>
</organism>
<sequence length="127" mass="14506">MAEIFVGNRNFDDIKTHFRIQHFGGIELSNFASTSHFMGLLGILISLTICFLILRNVGKKWIFIMIIFLTNVFVLYQKKFAKPTELLDCNPLNIGIVPNVLITGILLFSIATILFYASKKSLKYMKK</sequence>
<proteinExistence type="predicted"/>
<feature type="transmembrane region" description="Helical" evidence="1">
    <location>
        <begin position="61"/>
        <end position="76"/>
    </location>
</feature>